<dbReference type="EMBL" id="JAPMOU010000054">
    <property type="protein sequence ID" value="MDE1465171.1"/>
    <property type="molecule type" value="Genomic_DNA"/>
</dbReference>
<reference evidence="13 14" key="1">
    <citation type="submission" date="2022-11" db="EMBL/GenBank/DDBJ databases">
        <title>Spartinivicinus poritis sp. nov., isolated from scleractinian coral Porites lutea.</title>
        <authorList>
            <person name="Zhang G."/>
            <person name="Cai L."/>
            <person name="Wei Q."/>
        </authorList>
    </citation>
    <scope>NUCLEOTIDE SEQUENCE [LARGE SCALE GENOMIC DNA]</scope>
    <source>
        <strain evidence="13 14">A2-2</strain>
    </source>
</reference>
<feature type="transmembrane region" description="Helical" evidence="11">
    <location>
        <begin position="181"/>
        <end position="199"/>
    </location>
</feature>
<gene>
    <name evidence="13" type="ORF">ORQ98_24720</name>
</gene>
<evidence type="ECO:0000256" key="5">
    <source>
        <dbReference type="ARBA" id="ARBA00022597"/>
    </source>
</evidence>
<dbReference type="Pfam" id="PF01061">
    <property type="entry name" value="ABC2_membrane"/>
    <property type="match status" value="1"/>
</dbReference>
<evidence type="ECO:0000313" key="13">
    <source>
        <dbReference type="EMBL" id="MDE1465171.1"/>
    </source>
</evidence>
<evidence type="ECO:0000256" key="1">
    <source>
        <dbReference type="ARBA" id="ARBA00004651"/>
    </source>
</evidence>
<evidence type="ECO:0000256" key="11">
    <source>
        <dbReference type="RuleBase" id="RU361157"/>
    </source>
</evidence>
<dbReference type="PIRSF" id="PIRSF006648">
    <property type="entry name" value="DrrB"/>
    <property type="match status" value="1"/>
</dbReference>
<name>A0ABT5UFL9_9GAMM</name>
<keyword evidence="4 11" id="KW-1003">Cell membrane</keyword>
<keyword evidence="3 11" id="KW-0813">Transport</keyword>
<feature type="transmembrane region" description="Helical" evidence="11">
    <location>
        <begin position="147"/>
        <end position="169"/>
    </location>
</feature>
<evidence type="ECO:0000259" key="12">
    <source>
        <dbReference type="PROSITE" id="PS51012"/>
    </source>
</evidence>
<evidence type="ECO:0000256" key="6">
    <source>
        <dbReference type="ARBA" id="ARBA00022692"/>
    </source>
</evidence>
<evidence type="ECO:0000256" key="10">
    <source>
        <dbReference type="ARBA" id="ARBA00023136"/>
    </source>
</evidence>
<dbReference type="PANTHER" id="PTHR30413:SF10">
    <property type="entry name" value="CAPSULE POLYSACCHARIDE EXPORT INNER-MEMBRANE PROTEIN CTRC"/>
    <property type="match status" value="1"/>
</dbReference>
<keyword evidence="8 11" id="KW-1133">Transmembrane helix</keyword>
<feature type="transmembrane region" description="Helical" evidence="11">
    <location>
        <begin position="68"/>
        <end position="88"/>
    </location>
</feature>
<evidence type="ECO:0000256" key="7">
    <source>
        <dbReference type="ARBA" id="ARBA00022903"/>
    </source>
</evidence>
<evidence type="ECO:0000256" key="4">
    <source>
        <dbReference type="ARBA" id="ARBA00022475"/>
    </source>
</evidence>
<dbReference type="InterPro" id="IPR000412">
    <property type="entry name" value="ABC_2_transport"/>
</dbReference>
<dbReference type="PANTHER" id="PTHR30413">
    <property type="entry name" value="INNER MEMBRANE TRANSPORT PERMEASE"/>
    <property type="match status" value="1"/>
</dbReference>
<keyword evidence="5" id="KW-0762">Sugar transport</keyword>
<feature type="transmembrane region" description="Helical" evidence="11">
    <location>
        <begin position="234"/>
        <end position="252"/>
    </location>
</feature>
<feature type="transmembrane region" description="Helical" evidence="11">
    <location>
        <begin position="109"/>
        <end position="135"/>
    </location>
</feature>
<dbReference type="InterPro" id="IPR047817">
    <property type="entry name" value="ABC2_TM_bact-type"/>
</dbReference>
<evidence type="ECO:0000313" key="14">
    <source>
        <dbReference type="Proteomes" id="UP001528823"/>
    </source>
</evidence>
<feature type="transmembrane region" description="Helical" evidence="11">
    <location>
        <begin position="29"/>
        <end position="48"/>
    </location>
</feature>
<keyword evidence="14" id="KW-1185">Reference proteome</keyword>
<sequence>MKYIIYLKNNRGLLKKLVKRDIESRYKGSLLGFLWAVITPLIMLSVYATFFTVVFKAKWGGIEDESKGMYAIIIYSGIIVHSFVAECLNRSSDAIVSNKNLVNKVVFPLEIIPVSMLGYPFISLSINTILITLAVVVINDGFLSGTIYFVILFYILMLFIGLSLCWIISSISVYVKDIKQVLPLITSLLMFISPIFYSVEILPPSLQIFMYINPLTYLIEVYRDIIIWGNPPNIQLLLFFTLVLFFAASLSFKIFKKLKKGFADVM</sequence>
<dbReference type="Proteomes" id="UP001528823">
    <property type="component" value="Unassembled WGS sequence"/>
</dbReference>
<protein>
    <recommendedName>
        <fullName evidence="11">Transport permease protein</fullName>
    </recommendedName>
</protein>
<comment type="similarity">
    <text evidence="2 11">Belongs to the ABC-2 integral membrane protein family.</text>
</comment>
<evidence type="ECO:0000256" key="8">
    <source>
        <dbReference type="ARBA" id="ARBA00022989"/>
    </source>
</evidence>
<feature type="domain" description="ABC transmembrane type-2" evidence="12">
    <location>
        <begin position="31"/>
        <end position="258"/>
    </location>
</feature>
<dbReference type="PRINTS" id="PR00164">
    <property type="entry name" value="ABC2TRNSPORT"/>
</dbReference>
<keyword evidence="6 11" id="KW-0812">Transmembrane</keyword>
<keyword evidence="10 11" id="KW-0472">Membrane</keyword>
<comment type="caution">
    <text evidence="13">The sequence shown here is derived from an EMBL/GenBank/DDBJ whole genome shotgun (WGS) entry which is preliminary data.</text>
</comment>
<evidence type="ECO:0000256" key="2">
    <source>
        <dbReference type="ARBA" id="ARBA00007783"/>
    </source>
</evidence>
<dbReference type="InterPro" id="IPR013525">
    <property type="entry name" value="ABC2_TM"/>
</dbReference>
<keyword evidence="7" id="KW-0972">Capsule biogenesis/degradation</keyword>
<keyword evidence="9" id="KW-0625">Polysaccharide transport</keyword>
<proteinExistence type="inferred from homology"/>
<accession>A0ABT5UFL9</accession>
<dbReference type="RefSeq" id="WP_274691482.1">
    <property type="nucleotide sequence ID" value="NZ_JAPMOU010000054.1"/>
</dbReference>
<evidence type="ECO:0000256" key="9">
    <source>
        <dbReference type="ARBA" id="ARBA00023047"/>
    </source>
</evidence>
<comment type="subcellular location">
    <subcellularLocation>
        <location evidence="11">Cell inner membrane</location>
        <topology evidence="11">Multi-pass membrane protein</topology>
    </subcellularLocation>
    <subcellularLocation>
        <location evidence="1">Cell membrane</location>
        <topology evidence="1">Multi-pass membrane protein</topology>
    </subcellularLocation>
</comment>
<organism evidence="13 14">
    <name type="scientific">Spartinivicinus poritis</name>
    <dbReference type="NCBI Taxonomy" id="2994640"/>
    <lineage>
        <taxon>Bacteria</taxon>
        <taxon>Pseudomonadati</taxon>
        <taxon>Pseudomonadota</taxon>
        <taxon>Gammaproteobacteria</taxon>
        <taxon>Oceanospirillales</taxon>
        <taxon>Zooshikellaceae</taxon>
        <taxon>Spartinivicinus</taxon>
    </lineage>
</organism>
<evidence type="ECO:0000256" key="3">
    <source>
        <dbReference type="ARBA" id="ARBA00022448"/>
    </source>
</evidence>
<dbReference type="PROSITE" id="PS51012">
    <property type="entry name" value="ABC_TM2"/>
    <property type="match status" value="1"/>
</dbReference>